<dbReference type="PANTHER" id="PTHR35400">
    <property type="entry name" value="SLR1083 PROTEIN"/>
    <property type="match status" value="1"/>
</dbReference>
<dbReference type="InterPro" id="IPR008538">
    <property type="entry name" value="Uma2"/>
</dbReference>
<reference evidence="2 3" key="1">
    <citation type="submission" date="2019-03" db="EMBL/GenBank/DDBJ databases">
        <title>Genomic Encyclopedia of Type Strains, Phase IV (KMG-IV): sequencing the most valuable type-strain genomes for metagenomic binning, comparative biology and taxonomic classification.</title>
        <authorList>
            <person name="Goeker M."/>
        </authorList>
    </citation>
    <scope>NUCLEOTIDE SEQUENCE [LARGE SCALE GENOMIC DNA]</scope>
    <source>
        <strain evidence="2 3">DSM 45361</strain>
    </source>
</reference>
<evidence type="ECO:0000313" key="2">
    <source>
        <dbReference type="EMBL" id="TDP97139.1"/>
    </source>
</evidence>
<comment type="caution">
    <text evidence="2">The sequence shown here is derived from an EMBL/GenBank/DDBJ whole genome shotgun (WGS) entry which is preliminary data.</text>
</comment>
<dbReference type="SUPFAM" id="SSF52980">
    <property type="entry name" value="Restriction endonuclease-like"/>
    <property type="match status" value="1"/>
</dbReference>
<keyword evidence="3" id="KW-1185">Reference proteome</keyword>
<name>A0A4R6SAS0_LABRH</name>
<dbReference type="EMBL" id="SNXZ01000003">
    <property type="protein sequence ID" value="TDP97139.1"/>
    <property type="molecule type" value="Genomic_DNA"/>
</dbReference>
<accession>A0A4R6SAS0</accession>
<feature type="domain" description="Putative restriction endonuclease" evidence="1">
    <location>
        <begin position="23"/>
        <end position="186"/>
    </location>
</feature>
<dbReference type="Gene3D" id="3.90.1570.10">
    <property type="entry name" value="tt1808, chain A"/>
    <property type="match status" value="1"/>
</dbReference>
<gene>
    <name evidence="2" type="ORF">EV186_10399</name>
</gene>
<organism evidence="2 3">
    <name type="scientific">Labedaea rhizosphaerae</name>
    <dbReference type="NCBI Taxonomy" id="598644"/>
    <lineage>
        <taxon>Bacteria</taxon>
        <taxon>Bacillati</taxon>
        <taxon>Actinomycetota</taxon>
        <taxon>Actinomycetes</taxon>
        <taxon>Pseudonocardiales</taxon>
        <taxon>Pseudonocardiaceae</taxon>
        <taxon>Labedaea</taxon>
    </lineage>
</organism>
<keyword evidence="2" id="KW-0255">Endonuclease</keyword>
<dbReference type="Proteomes" id="UP000295444">
    <property type="component" value="Unassembled WGS sequence"/>
</dbReference>
<keyword evidence="2" id="KW-0378">Hydrolase</keyword>
<dbReference type="RefSeq" id="WP_166659219.1">
    <property type="nucleotide sequence ID" value="NZ_SNXZ01000003.1"/>
</dbReference>
<sequence length="190" mass="20894">MAAPIEHEPEYLLPLHRGPWTLDDVLALPDDSETGQRVELVGGGLLVSPIGNFRHQRLIGDAYSALRNAAPRHLEATVELNVQMPHGQLLIPDFTVVRRRDFDGVLFPVEDVVLVGEVISPTGRTQDKVLKRDLYAKAGVPFYLLVDPETKPVCLTLLALDGDEYAEAAVSRDGVLAVTEPFPVRLDLLT</sequence>
<dbReference type="GO" id="GO:0004519">
    <property type="term" value="F:endonuclease activity"/>
    <property type="evidence" value="ECO:0007669"/>
    <property type="project" value="UniProtKB-KW"/>
</dbReference>
<evidence type="ECO:0000259" key="1">
    <source>
        <dbReference type="Pfam" id="PF05685"/>
    </source>
</evidence>
<dbReference type="PANTHER" id="PTHR35400:SF3">
    <property type="entry name" value="SLL1072 PROTEIN"/>
    <property type="match status" value="1"/>
</dbReference>
<dbReference type="AlphaFoldDB" id="A0A4R6SAS0"/>
<proteinExistence type="predicted"/>
<evidence type="ECO:0000313" key="3">
    <source>
        <dbReference type="Proteomes" id="UP000295444"/>
    </source>
</evidence>
<dbReference type="Pfam" id="PF05685">
    <property type="entry name" value="Uma2"/>
    <property type="match status" value="1"/>
</dbReference>
<protein>
    <submittedName>
        <fullName evidence="2">Uma2 family endonuclease</fullName>
    </submittedName>
</protein>
<dbReference type="CDD" id="cd06260">
    <property type="entry name" value="DUF820-like"/>
    <property type="match status" value="1"/>
</dbReference>
<dbReference type="InterPro" id="IPR012296">
    <property type="entry name" value="Nuclease_put_TT1808"/>
</dbReference>
<keyword evidence="2" id="KW-0540">Nuclease</keyword>
<dbReference type="InterPro" id="IPR011335">
    <property type="entry name" value="Restrct_endonuc-II-like"/>
</dbReference>